<dbReference type="Proteomes" id="UP000634672">
    <property type="component" value="Unassembled WGS sequence"/>
</dbReference>
<dbReference type="EMBL" id="JACOPB010000003">
    <property type="protein sequence ID" value="MBC5708188.1"/>
    <property type="molecule type" value="Genomic_DNA"/>
</dbReference>
<keyword evidence="1" id="KW-1133">Transmembrane helix</keyword>
<comment type="caution">
    <text evidence="2">The sequence shown here is derived from an EMBL/GenBank/DDBJ whole genome shotgun (WGS) entry which is preliminary data.</text>
</comment>
<protein>
    <recommendedName>
        <fullName evidence="4">Type II secretion system protein M</fullName>
    </recommendedName>
</protein>
<evidence type="ECO:0000313" key="2">
    <source>
        <dbReference type="EMBL" id="MBC5708188.1"/>
    </source>
</evidence>
<evidence type="ECO:0000313" key="3">
    <source>
        <dbReference type="Proteomes" id="UP000634672"/>
    </source>
</evidence>
<keyword evidence="3" id="KW-1185">Reference proteome</keyword>
<keyword evidence="1" id="KW-0812">Transmembrane</keyword>
<gene>
    <name evidence="2" type="ORF">H8S75_09515</name>
</gene>
<accession>A0ABR7H4Y2</accession>
<evidence type="ECO:0000256" key="1">
    <source>
        <dbReference type="SAM" id="Phobius"/>
    </source>
</evidence>
<reference evidence="2 3" key="1">
    <citation type="submission" date="2020-08" db="EMBL/GenBank/DDBJ databases">
        <title>Genome public.</title>
        <authorList>
            <person name="Liu C."/>
            <person name="Sun Q."/>
        </authorList>
    </citation>
    <scope>NUCLEOTIDE SEQUENCE [LARGE SCALE GENOMIC DNA]</scope>
    <source>
        <strain evidence="2 3">NSJ-66</strain>
    </source>
</reference>
<dbReference type="RefSeq" id="WP_187021047.1">
    <property type="nucleotide sequence ID" value="NZ_JACOPB010000003.1"/>
</dbReference>
<name>A0ABR7H4Y2_9FIRM</name>
<organism evidence="2 3">
    <name type="scientific">Hungatella hominis</name>
    <dbReference type="NCBI Taxonomy" id="2763050"/>
    <lineage>
        <taxon>Bacteria</taxon>
        <taxon>Bacillati</taxon>
        <taxon>Bacillota</taxon>
        <taxon>Clostridia</taxon>
        <taxon>Lachnospirales</taxon>
        <taxon>Lachnospiraceae</taxon>
        <taxon>Hungatella</taxon>
    </lineage>
</organism>
<feature type="transmembrane region" description="Helical" evidence="1">
    <location>
        <begin position="12"/>
        <end position="30"/>
    </location>
</feature>
<sequence length="209" mass="23275">MLKRKFTVRETVLLLFMSILFLGIFYYLLVASPVNEEISKCSSQQVPVEDDISTELIKASRKKKMLDEMEQSAGEPQGELKPYNNLNDEMRELYQALEEAESYNISFSEARASGTIVRRDISIAFQAGSYEQVRTILRNMANSQFRCIVKDMDISASSGRGESRGMASAGAVSVSVMITYYETTVGASDTNGLVYDKDTASGDSEETME</sequence>
<proteinExistence type="predicted"/>
<evidence type="ECO:0008006" key="4">
    <source>
        <dbReference type="Google" id="ProtNLM"/>
    </source>
</evidence>
<keyword evidence="1" id="KW-0472">Membrane</keyword>